<dbReference type="RefSeq" id="WP_189939672.1">
    <property type="nucleotide sequence ID" value="NZ_BMSX01000011.1"/>
</dbReference>
<dbReference type="EMBL" id="BMSX01000011">
    <property type="protein sequence ID" value="GGR25682.1"/>
    <property type="molecule type" value="Genomic_DNA"/>
</dbReference>
<evidence type="ECO:0000256" key="1">
    <source>
        <dbReference type="SAM" id="MobiDB-lite"/>
    </source>
</evidence>
<evidence type="ECO:0000313" key="2">
    <source>
        <dbReference type="EMBL" id="GGR25682.1"/>
    </source>
</evidence>
<reference evidence="2" key="1">
    <citation type="journal article" date="2014" name="Int. J. Syst. Evol. Microbiol.">
        <title>Complete genome sequence of Corynebacterium casei LMG S-19264T (=DSM 44701T), isolated from a smear-ripened cheese.</title>
        <authorList>
            <consortium name="US DOE Joint Genome Institute (JGI-PGF)"/>
            <person name="Walter F."/>
            <person name="Albersmeier A."/>
            <person name="Kalinowski J."/>
            <person name="Ruckert C."/>
        </authorList>
    </citation>
    <scope>NUCLEOTIDE SEQUENCE</scope>
    <source>
        <strain evidence="2">JCM 4346</strain>
    </source>
</reference>
<evidence type="ECO:0000313" key="3">
    <source>
        <dbReference type="Proteomes" id="UP000658320"/>
    </source>
</evidence>
<feature type="compositionally biased region" description="Basic and acidic residues" evidence="1">
    <location>
        <begin position="82"/>
        <end position="93"/>
    </location>
</feature>
<sequence>MHDRPIEEREHRKKSVPYPELSLRTKDSWLSVNLTPTDRIHSGGPTVELLANLQDRRFKLTYEMSGDIVSVRDRLSRIQRNHEERTQEARRDATASVAPEPSRKCESTDLQDGVVELLTWQSFLDAASALREVADFDNRQYKEQDLLLDKVADMYHYWLTTIVDRVRNRHDGVQFISGLLRSEQEILVNLGVRLAREPALRPALQDELVEVYRDDSLSPETRRHAFNSMQPITQEAVVNEDNLSV</sequence>
<gene>
    <name evidence="2" type="ORF">GCM10010251_47130</name>
</gene>
<proteinExistence type="predicted"/>
<reference evidence="2" key="2">
    <citation type="submission" date="2020-09" db="EMBL/GenBank/DDBJ databases">
        <authorList>
            <person name="Sun Q."/>
            <person name="Ohkuma M."/>
        </authorList>
    </citation>
    <scope>NUCLEOTIDE SEQUENCE</scope>
    <source>
        <strain evidence="2">JCM 4346</strain>
    </source>
</reference>
<feature type="region of interest" description="Disordered" evidence="1">
    <location>
        <begin position="82"/>
        <end position="106"/>
    </location>
</feature>
<dbReference type="Proteomes" id="UP000658320">
    <property type="component" value="Unassembled WGS sequence"/>
</dbReference>
<keyword evidence="3" id="KW-1185">Reference proteome</keyword>
<dbReference type="AlphaFoldDB" id="A0A918FAS0"/>
<comment type="caution">
    <text evidence="2">The sequence shown here is derived from an EMBL/GenBank/DDBJ whole genome shotgun (WGS) entry which is preliminary data.</text>
</comment>
<accession>A0A918FAS0</accession>
<protein>
    <submittedName>
        <fullName evidence="2">Uncharacterized protein</fullName>
    </submittedName>
</protein>
<name>A0A918FAS0_9ACTN</name>
<organism evidence="2 3">
    <name type="scientific">Streptomyces aurantiogriseus</name>
    <dbReference type="NCBI Taxonomy" id="66870"/>
    <lineage>
        <taxon>Bacteria</taxon>
        <taxon>Bacillati</taxon>
        <taxon>Actinomycetota</taxon>
        <taxon>Actinomycetes</taxon>
        <taxon>Kitasatosporales</taxon>
        <taxon>Streptomycetaceae</taxon>
        <taxon>Streptomyces</taxon>
    </lineage>
</organism>